<comment type="caution">
    <text evidence="2">The sequence shown here is derived from an EMBL/GenBank/DDBJ whole genome shotgun (WGS) entry which is preliminary data.</text>
</comment>
<organism evidence="2 3">
    <name type="scientific">Mycena albidolilacea</name>
    <dbReference type="NCBI Taxonomy" id="1033008"/>
    <lineage>
        <taxon>Eukaryota</taxon>
        <taxon>Fungi</taxon>
        <taxon>Dikarya</taxon>
        <taxon>Basidiomycota</taxon>
        <taxon>Agaricomycotina</taxon>
        <taxon>Agaricomycetes</taxon>
        <taxon>Agaricomycetidae</taxon>
        <taxon>Agaricales</taxon>
        <taxon>Marasmiineae</taxon>
        <taxon>Mycenaceae</taxon>
        <taxon>Mycena</taxon>
    </lineage>
</organism>
<feature type="compositionally biased region" description="Basic and acidic residues" evidence="1">
    <location>
        <begin position="407"/>
        <end position="422"/>
    </location>
</feature>
<dbReference type="PROSITE" id="PS00018">
    <property type="entry name" value="EF_HAND_1"/>
    <property type="match status" value="1"/>
</dbReference>
<dbReference type="EMBL" id="JARIHO010000042">
    <property type="protein sequence ID" value="KAJ7326345.1"/>
    <property type="molecule type" value="Genomic_DNA"/>
</dbReference>
<proteinExistence type="predicted"/>
<protein>
    <recommendedName>
        <fullName evidence="4">Vacuolar protein sorting-associated protein 13 second N-terminal domain-containing protein</fullName>
    </recommendedName>
</protein>
<evidence type="ECO:0008006" key="4">
    <source>
        <dbReference type="Google" id="ProtNLM"/>
    </source>
</evidence>
<gene>
    <name evidence="2" type="ORF">DFH08DRAFT_337602</name>
</gene>
<feature type="region of interest" description="Disordered" evidence="1">
    <location>
        <begin position="1153"/>
        <end position="1174"/>
    </location>
</feature>
<name>A0AAD6ZKK2_9AGAR</name>
<feature type="region of interest" description="Disordered" evidence="1">
    <location>
        <begin position="10"/>
        <end position="36"/>
    </location>
</feature>
<keyword evidence="3" id="KW-1185">Reference proteome</keyword>
<sequence>MPMPRLLKKLSRKSIRKRSQSTASSVSVDVQPLEVPPLPVPKSASTASFGYVIPNTLPNSSTPYLLPTESFPQTPNTTTFIAPNRAPYPPPPLPFPAVGTAENPVPQDDFSKDLQGAWASATTDPKVSKADKVLLQLENGVAGAMVKETKSAVIVEGIKTGLEAVGGMEVIEQGLNAFMEGMPVLMNALDEVAKLHPFIGVAVMAFKAVWALEQKRRENDRRILALHMEMKDMMGVLTQLKNVKDAEEVAPDGTTIKGRMQEIVKGTADDIKACANACDTYSKKKLVVKVLKGPIWEGRLVKFVGAFTKRRGEFEFALSIHTALGVDAANRALSTVDKTTQEMNAKMDMMMKMFAQMVSPEQKEMARLVEQRGGQAVLDNDKALKELNDWENKSGGSQGSGATHGGKSSELDDLKDDLHTDPDAAMEQNMTVFTRKFEVQKRQIIDELSRVVERQGDRIISAVTAGPHDRIIDPNVHSIWKEMGWRGSVKARHFVMALRDHFQEETSKSANGEPREHPTIVVDEADVWALEYINVVHLQAISEAFDDDASGFVTVAEVNAFTTARPLDWSLPRWIAYWAIGQHQASQVYVNKISELLGKMFAIIPKILPANKSSVNAYLDMVYQGVYTLTASLNGCYVNEALHARFSSYIESEEARIRGNLEAVQYDIDASDTLELVTGEGRIDRYALPVMYLLLERHFEIFRVSQTRVVSPDELWDAGDTLEYVFDSLNARLATLQSIFKQQKLDLAQQFKGFSFGMYEYMNTPNLLWDAKKVQEADFVEYTYDETKEAQDIDATKILNHPLDEEPLDFAAYTVTITQSNKPTSVPPSVVGALGLWHGHIYWPATDSFPSAGMCSMDLQPSSISGESDDVVQLFTAAARANGTDFKIAGKARIGTTPGTVAISFKRSFPARYAPQYYTGTWDAATETLSGKFSYEEEPEDPEQAGGAFVFRRIAPEYMCFAPAPVELEASKPRALWAFAIDSVRFDVRRKGWSWSYFKERRDNRKRFIELYIRSTKFGPPMSDEEWEDLSRVKKTLTTSDSRFYHSLAEAQIRATTNHNAYCDNCRGSIGGARISCLVCQMKDTFNTVDFCSTPDCIAHRVMRDDMQKAHLPHHDLMKVRRVVHTRLFGKTYRDAKEALKLSRTFFKPGAMAGAEQNSEARADTEGEDGHAPVSAEPLSAKRLSRIPALAISIPQGAQLRGPGSGYPKSALSAARSPLLNPAASGPSCCACKKPVSQPCWYCVQCGDASFICWECDINGEVSFGNHDFHTHDLVRVQEVVDEKDLSMEERLVELEERFSKHEKAMDSRMDRMEALLEQVLKKIVTT</sequence>
<dbReference type="InterPro" id="IPR018247">
    <property type="entry name" value="EF_Hand_1_Ca_BS"/>
</dbReference>
<evidence type="ECO:0000313" key="3">
    <source>
        <dbReference type="Proteomes" id="UP001218218"/>
    </source>
</evidence>
<feature type="compositionally biased region" description="Basic residues" evidence="1">
    <location>
        <begin position="10"/>
        <end position="19"/>
    </location>
</feature>
<feature type="region of interest" description="Disordered" evidence="1">
    <location>
        <begin position="389"/>
        <end position="423"/>
    </location>
</feature>
<dbReference type="Proteomes" id="UP001218218">
    <property type="component" value="Unassembled WGS sequence"/>
</dbReference>
<accession>A0AAD6ZKK2</accession>
<evidence type="ECO:0000313" key="2">
    <source>
        <dbReference type="EMBL" id="KAJ7326345.1"/>
    </source>
</evidence>
<reference evidence="2" key="1">
    <citation type="submission" date="2023-03" db="EMBL/GenBank/DDBJ databases">
        <title>Massive genome expansion in bonnet fungi (Mycena s.s.) driven by repeated elements and novel gene families across ecological guilds.</title>
        <authorList>
            <consortium name="Lawrence Berkeley National Laboratory"/>
            <person name="Harder C.B."/>
            <person name="Miyauchi S."/>
            <person name="Viragh M."/>
            <person name="Kuo A."/>
            <person name="Thoen E."/>
            <person name="Andreopoulos B."/>
            <person name="Lu D."/>
            <person name="Skrede I."/>
            <person name="Drula E."/>
            <person name="Henrissat B."/>
            <person name="Morin E."/>
            <person name="Kohler A."/>
            <person name="Barry K."/>
            <person name="LaButti K."/>
            <person name="Morin E."/>
            <person name="Salamov A."/>
            <person name="Lipzen A."/>
            <person name="Mereny Z."/>
            <person name="Hegedus B."/>
            <person name="Baldrian P."/>
            <person name="Stursova M."/>
            <person name="Weitz H."/>
            <person name="Taylor A."/>
            <person name="Grigoriev I.V."/>
            <person name="Nagy L.G."/>
            <person name="Martin F."/>
            <person name="Kauserud H."/>
        </authorList>
    </citation>
    <scope>NUCLEOTIDE SEQUENCE</scope>
    <source>
        <strain evidence="2">CBHHK002</strain>
    </source>
</reference>
<feature type="compositionally biased region" description="Basic and acidic residues" evidence="1">
    <location>
        <begin position="1159"/>
        <end position="1171"/>
    </location>
</feature>
<evidence type="ECO:0000256" key="1">
    <source>
        <dbReference type="SAM" id="MobiDB-lite"/>
    </source>
</evidence>